<keyword evidence="1" id="KW-0812">Transmembrane</keyword>
<keyword evidence="1" id="KW-0472">Membrane</keyword>
<name>A0ABU3C2Z6_9GAMM</name>
<feature type="transmembrane region" description="Helical" evidence="1">
    <location>
        <begin position="51"/>
        <end position="69"/>
    </location>
</feature>
<organism evidence="2 3">
    <name type="scientific">Spectribacter hydrogenoxidans</name>
    <dbReference type="NCBI Taxonomy" id="3075608"/>
    <lineage>
        <taxon>Bacteria</taxon>
        <taxon>Pseudomonadati</taxon>
        <taxon>Pseudomonadota</taxon>
        <taxon>Gammaproteobacteria</taxon>
        <taxon>Salinisphaerales</taxon>
        <taxon>Salinisphaeraceae</taxon>
        <taxon>Spectribacter</taxon>
    </lineage>
</organism>
<keyword evidence="1" id="KW-1133">Transmembrane helix</keyword>
<dbReference type="Proteomes" id="UP001251857">
    <property type="component" value="Unassembled WGS sequence"/>
</dbReference>
<reference evidence="2 3" key="1">
    <citation type="submission" date="2023-09" db="EMBL/GenBank/DDBJ databases">
        <authorList>
            <person name="Rey-Velasco X."/>
        </authorList>
    </citation>
    <scope>NUCLEOTIDE SEQUENCE [LARGE SCALE GENOMIC DNA]</scope>
    <source>
        <strain evidence="2 3">W335</strain>
    </source>
</reference>
<dbReference type="RefSeq" id="WP_311653828.1">
    <property type="nucleotide sequence ID" value="NZ_JAVRIB010000015.1"/>
</dbReference>
<evidence type="ECO:0000313" key="2">
    <source>
        <dbReference type="EMBL" id="MDT0635933.1"/>
    </source>
</evidence>
<accession>A0ABU3C2Z6</accession>
<dbReference type="EMBL" id="JAVRIB010000015">
    <property type="protein sequence ID" value="MDT0635933.1"/>
    <property type="molecule type" value="Genomic_DNA"/>
</dbReference>
<keyword evidence="3" id="KW-1185">Reference proteome</keyword>
<proteinExistence type="predicted"/>
<protein>
    <submittedName>
        <fullName evidence="2">Uncharacterized protein</fullName>
    </submittedName>
</protein>
<comment type="caution">
    <text evidence="2">The sequence shown here is derived from an EMBL/GenBank/DDBJ whole genome shotgun (WGS) entry which is preliminary data.</text>
</comment>
<evidence type="ECO:0000256" key="1">
    <source>
        <dbReference type="SAM" id="Phobius"/>
    </source>
</evidence>
<gene>
    <name evidence="2" type="ORF">RM532_13340</name>
</gene>
<sequence>MSNEPHDTQLKRSVDTQSQSWLGRNRVWLVVAVLIGVGLALGWDWLVAANLLTFAFAMIGCLLMFAMCMRGSKGDGADE</sequence>
<evidence type="ECO:0000313" key="3">
    <source>
        <dbReference type="Proteomes" id="UP001251857"/>
    </source>
</evidence>
<feature type="transmembrane region" description="Helical" evidence="1">
    <location>
        <begin position="27"/>
        <end position="45"/>
    </location>
</feature>